<dbReference type="Pfam" id="PF02049">
    <property type="entry name" value="FliE"/>
    <property type="match status" value="1"/>
</dbReference>
<keyword evidence="4 5" id="KW-0975">Bacterial flagellum</keyword>
<keyword evidence="6" id="KW-0966">Cell projection</keyword>
<gene>
    <name evidence="5" type="primary">fliE</name>
    <name evidence="6" type="ORF">CBP51_17540</name>
</gene>
<dbReference type="NCBIfam" id="TIGR00205">
    <property type="entry name" value="fliE"/>
    <property type="match status" value="1"/>
</dbReference>
<comment type="similarity">
    <text evidence="2 5">Belongs to the FliE family.</text>
</comment>
<organism evidence="6 7">
    <name type="scientific">Cellvibrio mixtus</name>
    <dbReference type="NCBI Taxonomy" id="39650"/>
    <lineage>
        <taxon>Bacteria</taxon>
        <taxon>Pseudomonadati</taxon>
        <taxon>Pseudomonadota</taxon>
        <taxon>Gammaproteobacteria</taxon>
        <taxon>Cellvibrionales</taxon>
        <taxon>Cellvibrionaceae</taxon>
        <taxon>Cellvibrio</taxon>
    </lineage>
</organism>
<keyword evidence="7" id="KW-1185">Reference proteome</keyword>
<sequence>MTDRVDISRLLGDMRAMKAQTQAFQRPQGIGDTPNGMRSLGALPVEGATKVPSFGDLMTQAVNKVNEVQKTSSAMADAYERGVAGVDITDVMIASQKASVSFQAAVQVRNKLIDAYRDVMNMPI</sequence>
<dbReference type="PRINTS" id="PR01006">
    <property type="entry name" value="FLGHOOKFLIE"/>
</dbReference>
<comment type="caution">
    <text evidence="6">The sequence shown here is derived from an EMBL/GenBank/DDBJ whole genome shotgun (WGS) entry which is preliminary data.</text>
</comment>
<dbReference type="GO" id="GO:0005198">
    <property type="term" value="F:structural molecule activity"/>
    <property type="evidence" value="ECO:0007669"/>
    <property type="project" value="UniProtKB-UniRule"/>
</dbReference>
<comment type="subcellular location">
    <subcellularLocation>
        <location evidence="1 5">Bacterial flagellum basal body</location>
    </subcellularLocation>
</comment>
<dbReference type="EMBL" id="NHNI01000002">
    <property type="protein sequence ID" value="OZY84961.1"/>
    <property type="molecule type" value="Genomic_DNA"/>
</dbReference>
<reference evidence="7" key="1">
    <citation type="submission" date="2017-05" db="EMBL/GenBank/DDBJ databases">
        <authorList>
            <person name="Barney B.M."/>
        </authorList>
    </citation>
    <scope>NUCLEOTIDE SEQUENCE [LARGE SCALE GENOMIC DNA]</scope>
    <source>
        <strain evidence="7">PSBB022</strain>
    </source>
</reference>
<dbReference type="GO" id="GO:0003774">
    <property type="term" value="F:cytoskeletal motor activity"/>
    <property type="evidence" value="ECO:0007669"/>
    <property type="project" value="InterPro"/>
</dbReference>
<accession>A0A266Q6F9</accession>
<dbReference type="GO" id="GO:0009425">
    <property type="term" value="C:bacterial-type flagellum basal body"/>
    <property type="evidence" value="ECO:0007669"/>
    <property type="project" value="UniProtKB-SubCell"/>
</dbReference>
<dbReference type="GO" id="GO:0071973">
    <property type="term" value="P:bacterial-type flagellum-dependent cell motility"/>
    <property type="evidence" value="ECO:0007669"/>
    <property type="project" value="InterPro"/>
</dbReference>
<protein>
    <recommendedName>
        <fullName evidence="3 5">Flagellar hook-basal body complex protein FliE</fullName>
    </recommendedName>
</protein>
<dbReference type="HAMAP" id="MF_00724">
    <property type="entry name" value="FliE"/>
    <property type="match status" value="1"/>
</dbReference>
<proteinExistence type="inferred from homology"/>
<evidence type="ECO:0000256" key="3">
    <source>
        <dbReference type="ARBA" id="ARBA00018024"/>
    </source>
</evidence>
<keyword evidence="6" id="KW-0969">Cilium</keyword>
<dbReference type="STRING" id="1209072.GCA_000766945_00847"/>
<dbReference type="InterPro" id="IPR001624">
    <property type="entry name" value="FliE"/>
</dbReference>
<evidence type="ECO:0000313" key="6">
    <source>
        <dbReference type="EMBL" id="OZY84961.1"/>
    </source>
</evidence>
<name>A0A266Q6F9_9GAMM</name>
<evidence type="ECO:0000313" key="7">
    <source>
        <dbReference type="Proteomes" id="UP000216101"/>
    </source>
</evidence>
<dbReference type="PANTHER" id="PTHR34653:SF1">
    <property type="entry name" value="FLAGELLAR HOOK-BASAL BODY COMPLEX PROTEIN FLIE"/>
    <property type="match status" value="1"/>
</dbReference>
<evidence type="ECO:0000256" key="4">
    <source>
        <dbReference type="ARBA" id="ARBA00023143"/>
    </source>
</evidence>
<keyword evidence="6" id="KW-0282">Flagellum</keyword>
<dbReference type="AlphaFoldDB" id="A0A266Q6F9"/>
<dbReference type="Proteomes" id="UP000216101">
    <property type="component" value="Unassembled WGS sequence"/>
</dbReference>
<evidence type="ECO:0000256" key="1">
    <source>
        <dbReference type="ARBA" id="ARBA00004117"/>
    </source>
</evidence>
<evidence type="ECO:0000256" key="2">
    <source>
        <dbReference type="ARBA" id="ARBA00009272"/>
    </source>
</evidence>
<dbReference type="RefSeq" id="WP_078042705.1">
    <property type="nucleotide sequence ID" value="NZ_NHNI01000002.1"/>
</dbReference>
<dbReference type="PANTHER" id="PTHR34653">
    <property type="match status" value="1"/>
</dbReference>
<evidence type="ECO:0000256" key="5">
    <source>
        <dbReference type="HAMAP-Rule" id="MF_00724"/>
    </source>
</evidence>